<feature type="transmembrane region" description="Helical" evidence="7">
    <location>
        <begin position="181"/>
        <end position="200"/>
    </location>
</feature>
<dbReference type="OrthoDB" id="9805239at2"/>
<dbReference type="InterPro" id="IPR050638">
    <property type="entry name" value="AA-Vitamin_Transporters"/>
</dbReference>
<feature type="transmembrane region" description="Helical" evidence="7">
    <location>
        <begin position="97"/>
        <end position="116"/>
    </location>
</feature>
<protein>
    <submittedName>
        <fullName evidence="9">Transporter</fullName>
    </submittedName>
</protein>
<evidence type="ECO:0000256" key="2">
    <source>
        <dbReference type="ARBA" id="ARBA00007362"/>
    </source>
</evidence>
<reference evidence="9" key="1">
    <citation type="journal article" date="2014" name="Genome Announc.">
        <title>Draft Genome Sequences of Three Alkaliphilic Bacillus Strains, Bacillus wakoensis JCM 9140T, Bacillus akibai JCM 9157T, and Bacillus hemicellulosilyticus JCM 9152T.</title>
        <authorList>
            <person name="Yuki M."/>
            <person name="Oshima K."/>
            <person name="Suda W."/>
            <person name="Oshida Y."/>
            <person name="Kitamura K."/>
            <person name="Iida T."/>
            <person name="Hattori M."/>
            <person name="Ohkuma M."/>
        </authorList>
    </citation>
    <scope>NUCLEOTIDE SEQUENCE [LARGE SCALE GENOMIC DNA]</scope>
    <source>
        <strain evidence="9">JCM 9140</strain>
    </source>
</reference>
<evidence type="ECO:0000313" key="9">
    <source>
        <dbReference type="EMBL" id="GAE25632.1"/>
    </source>
</evidence>
<evidence type="ECO:0000313" key="10">
    <source>
        <dbReference type="Proteomes" id="UP000018890"/>
    </source>
</evidence>
<dbReference type="GO" id="GO:0005886">
    <property type="term" value="C:plasma membrane"/>
    <property type="evidence" value="ECO:0007669"/>
    <property type="project" value="UniProtKB-SubCell"/>
</dbReference>
<dbReference type="PANTHER" id="PTHR32322:SF18">
    <property type="entry name" value="S-ADENOSYLMETHIONINE_S-ADENOSYLHOMOCYSTEINE TRANSPORTER"/>
    <property type="match status" value="1"/>
</dbReference>
<feature type="transmembrane region" description="Helical" evidence="7">
    <location>
        <begin position="212"/>
        <end position="232"/>
    </location>
</feature>
<feature type="transmembrane region" description="Helical" evidence="7">
    <location>
        <begin position="244"/>
        <end position="262"/>
    </location>
</feature>
<keyword evidence="3" id="KW-1003">Cell membrane</keyword>
<organism evidence="9 10">
    <name type="scientific">Halalkalibacter wakoensis JCM 9140</name>
    <dbReference type="NCBI Taxonomy" id="1236970"/>
    <lineage>
        <taxon>Bacteria</taxon>
        <taxon>Bacillati</taxon>
        <taxon>Bacillota</taxon>
        <taxon>Bacilli</taxon>
        <taxon>Bacillales</taxon>
        <taxon>Bacillaceae</taxon>
        <taxon>Halalkalibacter</taxon>
    </lineage>
</organism>
<dbReference type="InterPro" id="IPR037185">
    <property type="entry name" value="EmrE-like"/>
</dbReference>
<evidence type="ECO:0000256" key="4">
    <source>
        <dbReference type="ARBA" id="ARBA00022692"/>
    </source>
</evidence>
<dbReference type="PANTHER" id="PTHR32322">
    <property type="entry name" value="INNER MEMBRANE TRANSPORTER"/>
    <property type="match status" value="1"/>
</dbReference>
<comment type="similarity">
    <text evidence="2">Belongs to the EamA transporter family.</text>
</comment>
<dbReference type="STRING" id="1236970.JCM9140_1639"/>
<evidence type="ECO:0000256" key="1">
    <source>
        <dbReference type="ARBA" id="ARBA00004651"/>
    </source>
</evidence>
<comment type="subcellular location">
    <subcellularLocation>
        <location evidence="1">Cell membrane</location>
        <topology evidence="1">Multi-pass membrane protein</topology>
    </subcellularLocation>
</comment>
<dbReference type="AlphaFoldDB" id="W4Q0X6"/>
<dbReference type="Pfam" id="PF00892">
    <property type="entry name" value="EamA"/>
    <property type="match status" value="2"/>
</dbReference>
<feature type="transmembrane region" description="Helical" evidence="7">
    <location>
        <begin position="128"/>
        <end position="148"/>
    </location>
</feature>
<evidence type="ECO:0000256" key="3">
    <source>
        <dbReference type="ARBA" id="ARBA00022475"/>
    </source>
</evidence>
<feature type="domain" description="EamA" evidence="8">
    <location>
        <begin position="8"/>
        <end position="139"/>
    </location>
</feature>
<feature type="transmembrane region" description="Helical" evidence="7">
    <location>
        <begin position="268"/>
        <end position="289"/>
    </location>
</feature>
<feature type="transmembrane region" description="Helical" evidence="7">
    <location>
        <begin position="154"/>
        <end position="172"/>
    </location>
</feature>
<comment type="caution">
    <text evidence="9">The sequence shown here is derived from an EMBL/GenBank/DDBJ whole genome shotgun (WGS) entry which is preliminary data.</text>
</comment>
<dbReference type="EMBL" id="BAUT01000012">
    <property type="protein sequence ID" value="GAE25632.1"/>
    <property type="molecule type" value="Genomic_DNA"/>
</dbReference>
<proteinExistence type="inferred from homology"/>
<keyword evidence="5 7" id="KW-1133">Transmembrane helix</keyword>
<dbReference type="RefSeq" id="WP_034744340.1">
    <property type="nucleotide sequence ID" value="NZ_BAUT01000012.1"/>
</dbReference>
<evidence type="ECO:0000259" key="8">
    <source>
        <dbReference type="Pfam" id="PF00892"/>
    </source>
</evidence>
<evidence type="ECO:0000256" key="6">
    <source>
        <dbReference type="ARBA" id="ARBA00023136"/>
    </source>
</evidence>
<evidence type="ECO:0000256" key="7">
    <source>
        <dbReference type="SAM" id="Phobius"/>
    </source>
</evidence>
<dbReference type="InterPro" id="IPR000620">
    <property type="entry name" value="EamA_dom"/>
</dbReference>
<feature type="transmembrane region" description="Helical" evidence="7">
    <location>
        <begin position="67"/>
        <end position="91"/>
    </location>
</feature>
<feature type="transmembrane region" description="Helical" evidence="7">
    <location>
        <begin position="34"/>
        <end position="55"/>
    </location>
</feature>
<evidence type="ECO:0000256" key="5">
    <source>
        <dbReference type="ARBA" id="ARBA00022989"/>
    </source>
</evidence>
<accession>W4Q0X6</accession>
<dbReference type="SUPFAM" id="SSF103481">
    <property type="entry name" value="Multidrug resistance efflux transporter EmrE"/>
    <property type="match status" value="2"/>
</dbReference>
<keyword evidence="6 7" id="KW-0472">Membrane</keyword>
<keyword evidence="4 7" id="KW-0812">Transmembrane</keyword>
<keyword evidence="10" id="KW-1185">Reference proteome</keyword>
<gene>
    <name evidence="9" type="ORF">JCM9140_1639</name>
</gene>
<dbReference type="Proteomes" id="UP000018890">
    <property type="component" value="Unassembled WGS sequence"/>
</dbReference>
<sequence>MSQAKVWVLLVLATLFWAGNYVFGKYVVAELTPVSITFLRWVLALFILLPIAIFVEKPDWKKVKQVWPTLLLLGLLGIIGYNIILYTALGYTSPTNAALISAVNPGLIVLFSVFLLKESLSKVQVIGLFVSFFGALIIITQGNILGIFEMNYNRGDLLMVGAVIVWTFYSIIGKRLLIPPITATAVSTLLAMVVLAPFAVWEGIDLSAVSSISIYGILYMFLFSSVCSFVFWNMSVRKIGASQAGIFLNLIPVFTALISLALGETILAEQIIGGLFVFIGVYLTSGMLSKRMEQVKKKKELSKGA</sequence>
<name>W4Q0X6_9BACI</name>
<feature type="domain" description="EamA" evidence="8">
    <location>
        <begin position="154"/>
        <end position="285"/>
    </location>
</feature>